<dbReference type="Pfam" id="PF01400">
    <property type="entry name" value="Astacin"/>
    <property type="match status" value="1"/>
</dbReference>
<name>A0A6I9WLQ1_9HYME</name>
<dbReference type="CDD" id="cd04280">
    <property type="entry name" value="ZnMc_astacin_like"/>
    <property type="match status" value="1"/>
</dbReference>
<dbReference type="InterPro" id="IPR034035">
    <property type="entry name" value="Astacin-like_dom"/>
</dbReference>
<evidence type="ECO:0000256" key="5">
    <source>
        <dbReference type="ARBA" id="ARBA00022833"/>
    </source>
</evidence>
<evidence type="ECO:0000256" key="11">
    <source>
        <dbReference type="RuleBase" id="RU361183"/>
    </source>
</evidence>
<evidence type="ECO:0000256" key="10">
    <source>
        <dbReference type="PROSITE-ProRule" id="PRU01211"/>
    </source>
</evidence>
<evidence type="ECO:0000313" key="13">
    <source>
        <dbReference type="Proteomes" id="UP000504615"/>
    </source>
</evidence>
<feature type="binding site" evidence="10">
    <location>
        <position position="168"/>
    </location>
    <ligand>
        <name>Zn(2+)</name>
        <dbReference type="ChEBI" id="CHEBI:29105"/>
        <note>catalytic</note>
    </ligand>
</feature>
<evidence type="ECO:0000259" key="12">
    <source>
        <dbReference type="PROSITE" id="PS51864"/>
    </source>
</evidence>
<dbReference type="OrthoDB" id="291007at2759"/>
<keyword evidence="9" id="KW-0325">Glycoprotein</keyword>
<evidence type="ECO:0000256" key="2">
    <source>
        <dbReference type="ARBA" id="ARBA00022723"/>
    </source>
</evidence>
<feature type="domain" description="Peptidase M12A" evidence="12">
    <location>
        <begin position="75"/>
        <end position="270"/>
    </location>
</feature>
<reference evidence="14" key="1">
    <citation type="submission" date="2025-08" db="UniProtKB">
        <authorList>
            <consortium name="RefSeq"/>
        </authorList>
    </citation>
    <scope>IDENTIFICATION</scope>
</reference>
<dbReference type="PANTHER" id="PTHR10127:SF780">
    <property type="entry name" value="METALLOENDOPEPTIDASE"/>
    <property type="match status" value="1"/>
</dbReference>
<dbReference type="SMART" id="SM00235">
    <property type="entry name" value="ZnMc"/>
    <property type="match status" value="1"/>
</dbReference>
<dbReference type="GO" id="GO:0008270">
    <property type="term" value="F:zinc ion binding"/>
    <property type="evidence" value="ECO:0007669"/>
    <property type="project" value="UniProtKB-UniRule"/>
</dbReference>
<keyword evidence="5 10" id="KW-0862">Zinc</keyword>
<dbReference type="GO" id="GO:0004222">
    <property type="term" value="F:metalloendopeptidase activity"/>
    <property type="evidence" value="ECO:0007669"/>
    <property type="project" value="UniProtKB-UniRule"/>
</dbReference>
<dbReference type="PANTHER" id="PTHR10127">
    <property type="entry name" value="DISCOIDIN, CUB, EGF, LAMININ , AND ZINC METALLOPROTEASE DOMAIN CONTAINING"/>
    <property type="match status" value="1"/>
</dbReference>
<comment type="cofactor">
    <cofactor evidence="10 11">
        <name>Zn(2+)</name>
        <dbReference type="ChEBI" id="CHEBI:29105"/>
    </cofactor>
    <text evidence="10 11">Binds 1 zinc ion per subunit.</text>
</comment>
<protein>
    <recommendedName>
        <fullName evidence="11">Metalloendopeptidase</fullName>
        <ecNumber evidence="11">3.4.24.-</ecNumber>
    </recommendedName>
</protein>
<keyword evidence="4 10" id="KW-0378">Hydrolase</keyword>
<keyword evidence="6 10" id="KW-0482">Metalloprotease</keyword>
<comment type="caution">
    <text evidence="10">Lacks conserved residue(s) required for the propagation of feature annotation.</text>
</comment>
<dbReference type="EC" id="3.4.24.-" evidence="11"/>
<feature type="active site" evidence="10">
    <location>
        <position position="169"/>
    </location>
</feature>
<dbReference type="GeneID" id="105424263"/>
<dbReference type="PROSITE" id="PS51864">
    <property type="entry name" value="ASTACIN"/>
    <property type="match status" value="1"/>
</dbReference>
<keyword evidence="13" id="KW-1185">Reference proteome</keyword>
<evidence type="ECO:0000256" key="8">
    <source>
        <dbReference type="ARBA" id="ARBA00023157"/>
    </source>
</evidence>
<keyword evidence="3 11" id="KW-0732">Signal</keyword>
<evidence type="ECO:0000256" key="9">
    <source>
        <dbReference type="ARBA" id="ARBA00023180"/>
    </source>
</evidence>
<feature type="binding site" evidence="10">
    <location>
        <position position="178"/>
    </location>
    <ligand>
        <name>Zn(2+)</name>
        <dbReference type="ChEBI" id="CHEBI:29105"/>
        <note>catalytic</note>
    </ligand>
</feature>
<keyword evidence="8" id="KW-1015">Disulfide bond</keyword>
<dbReference type="InterPro" id="IPR001506">
    <property type="entry name" value="Peptidase_M12A"/>
</dbReference>
<evidence type="ECO:0000256" key="4">
    <source>
        <dbReference type="ARBA" id="ARBA00022801"/>
    </source>
</evidence>
<organism evidence="13 14">
    <name type="scientific">Pogonomyrmex barbatus</name>
    <name type="common">red harvester ant</name>
    <dbReference type="NCBI Taxonomy" id="144034"/>
    <lineage>
        <taxon>Eukaryota</taxon>
        <taxon>Metazoa</taxon>
        <taxon>Ecdysozoa</taxon>
        <taxon>Arthropoda</taxon>
        <taxon>Hexapoda</taxon>
        <taxon>Insecta</taxon>
        <taxon>Pterygota</taxon>
        <taxon>Neoptera</taxon>
        <taxon>Endopterygota</taxon>
        <taxon>Hymenoptera</taxon>
        <taxon>Apocrita</taxon>
        <taxon>Aculeata</taxon>
        <taxon>Formicoidea</taxon>
        <taxon>Formicidae</taxon>
        <taxon>Myrmicinae</taxon>
        <taxon>Pogonomyrmex</taxon>
    </lineage>
</organism>
<dbReference type="GO" id="GO:0006508">
    <property type="term" value="P:proteolysis"/>
    <property type="evidence" value="ECO:0007669"/>
    <property type="project" value="UniProtKB-KW"/>
</dbReference>
<sequence>MCRSIIFAWALFVLTTFTSSGPVSLVDVDGSFSMIPNEESGIKVAQWTENMKMNPEELGSYLEGDIILTKDSARNGAADESLRWPNGIIPFVITGNFNAQQKALIQAAMKEYETKTCIKFVKRTNQKDYINIVSDNTGCWSYVGKIGGEQKVNLQRPGCITKIGTVIHEFLHACGFWHEQSRSDRDNYVTIIWNNIASGTENNFDKMNPNQVLDLGVGYDYSSVMHYSAYAFSKNGRKTIETKNPNAIIGQREGFSKSDIEKLNKMYKCNR</sequence>
<evidence type="ECO:0000256" key="1">
    <source>
        <dbReference type="ARBA" id="ARBA00022670"/>
    </source>
</evidence>
<dbReference type="FunFam" id="3.40.390.10:FF:000015">
    <property type="entry name" value="Meprin A subunit"/>
    <property type="match status" value="1"/>
</dbReference>
<dbReference type="RefSeq" id="XP_011632701.1">
    <property type="nucleotide sequence ID" value="XM_011634399.2"/>
</dbReference>
<gene>
    <name evidence="14" type="primary">LOC105424263</name>
</gene>
<evidence type="ECO:0000256" key="7">
    <source>
        <dbReference type="ARBA" id="ARBA00023145"/>
    </source>
</evidence>
<dbReference type="InterPro" id="IPR024079">
    <property type="entry name" value="MetalloPept_cat_dom_sf"/>
</dbReference>
<keyword evidence="1 10" id="KW-0645">Protease</keyword>
<dbReference type="AlphaFoldDB" id="A0A6I9WLQ1"/>
<keyword evidence="7" id="KW-0865">Zymogen</keyword>
<accession>A0A6I9WLQ1</accession>
<dbReference type="Proteomes" id="UP000504615">
    <property type="component" value="Unplaced"/>
</dbReference>
<dbReference type="InterPro" id="IPR006026">
    <property type="entry name" value="Peptidase_Metallo"/>
</dbReference>
<dbReference type="Gene3D" id="3.40.390.10">
    <property type="entry name" value="Collagenase (Catalytic Domain)"/>
    <property type="match status" value="1"/>
</dbReference>
<feature type="chain" id="PRO_5027147633" description="Metalloendopeptidase" evidence="11">
    <location>
        <begin position="21"/>
        <end position="271"/>
    </location>
</feature>
<dbReference type="PRINTS" id="PR00480">
    <property type="entry name" value="ASTACIN"/>
</dbReference>
<keyword evidence="2 10" id="KW-0479">Metal-binding</keyword>
<dbReference type="SUPFAM" id="SSF55486">
    <property type="entry name" value="Metalloproteases ('zincins'), catalytic domain"/>
    <property type="match status" value="1"/>
</dbReference>
<proteinExistence type="predicted"/>
<feature type="signal peptide" evidence="11">
    <location>
        <begin position="1"/>
        <end position="20"/>
    </location>
</feature>
<evidence type="ECO:0000313" key="14">
    <source>
        <dbReference type="RefSeq" id="XP_011632701.1"/>
    </source>
</evidence>
<dbReference type="KEGG" id="pbar:105424263"/>
<feature type="binding site" evidence="10">
    <location>
        <position position="172"/>
    </location>
    <ligand>
        <name>Zn(2+)</name>
        <dbReference type="ChEBI" id="CHEBI:29105"/>
        <note>catalytic</note>
    </ligand>
</feature>
<evidence type="ECO:0000256" key="3">
    <source>
        <dbReference type="ARBA" id="ARBA00022729"/>
    </source>
</evidence>
<evidence type="ECO:0000256" key="6">
    <source>
        <dbReference type="ARBA" id="ARBA00023049"/>
    </source>
</evidence>